<keyword evidence="3" id="KW-1185">Reference proteome</keyword>
<protein>
    <submittedName>
        <fullName evidence="2">Uncharacterized conserved protein</fullName>
    </submittedName>
</protein>
<organism evidence="2 3">
    <name type="scientific">Shewanella algae</name>
    <dbReference type="NCBI Taxonomy" id="38313"/>
    <lineage>
        <taxon>Bacteria</taxon>
        <taxon>Pseudomonadati</taxon>
        <taxon>Pseudomonadota</taxon>
        <taxon>Gammaproteobacteria</taxon>
        <taxon>Alteromonadales</taxon>
        <taxon>Shewanellaceae</taxon>
        <taxon>Shewanella</taxon>
    </lineage>
</organism>
<dbReference type="Pfam" id="PF08818">
    <property type="entry name" value="DUF1801"/>
    <property type="match status" value="1"/>
</dbReference>
<name>A0A379YIW6_9GAMM</name>
<evidence type="ECO:0000313" key="2">
    <source>
        <dbReference type="EMBL" id="SUI45961.1"/>
    </source>
</evidence>
<reference evidence="2 3" key="1">
    <citation type="submission" date="2018-06" db="EMBL/GenBank/DDBJ databases">
        <authorList>
            <consortium name="Pathogen Informatics"/>
            <person name="Doyle S."/>
        </authorList>
    </citation>
    <scope>NUCLEOTIDE SEQUENCE [LARGE SCALE GENOMIC DNA]</scope>
    <source>
        <strain evidence="2 3">NCTC10738</strain>
    </source>
</reference>
<dbReference type="SUPFAM" id="SSF159888">
    <property type="entry name" value="YdhG-like"/>
    <property type="match status" value="1"/>
</dbReference>
<feature type="domain" description="YdhG-like" evidence="1">
    <location>
        <begin position="26"/>
        <end position="126"/>
    </location>
</feature>
<accession>A0A379YIW6</accession>
<dbReference type="RefSeq" id="WP_101059733.1">
    <property type="nucleotide sequence ID" value="NZ_AP024612.1"/>
</dbReference>
<evidence type="ECO:0000259" key="1">
    <source>
        <dbReference type="Pfam" id="PF08818"/>
    </source>
</evidence>
<gene>
    <name evidence="2" type="ORF">NCTC10738_00118</name>
</gene>
<proteinExistence type="predicted"/>
<sequence length="140" mass="15266">MDKKLQQTDGSVSIDHKIAALGGWRAEMLGHIRELIKAAIPEVVEECKWVKPTNPSGVPVWSSQGILCTGESYKAKLKLTFANGASLPDPHKLFNAGLEGKQRRAIDITEGQSLDETAFKALISAAADFNHNKALKQSKR</sequence>
<evidence type="ECO:0000313" key="3">
    <source>
        <dbReference type="Proteomes" id="UP000254069"/>
    </source>
</evidence>
<dbReference type="Gene3D" id="3.90.1150.200">
    <property type="match status" value="1"/>
</dbReference>
<dbReference type="Proteomes" id="UP000254069">
    <property type="component" value="Unassembled WGS sequence"/>
</dbReference>
<dbReference type="InterPro" id="IPR014922">
    <property type="entry name" value="YdhG-like"/>
</dbReference>
<dbReference type="AlphaFoldDB" id="A0A379YIW6"/>
<dbReference type="EMBL" id="UGYO01000001">
    <property type="protein sequence ID" value="SUI45961.1"/>
    <property type="molecule type" value="Genomic_DNA"/>
</dbReference>